<evidence type="ECO:0000313" key="2">
    <source>
        <dbReference type="EMBL" id="THG04744.1"/>
    </source>
</evidence>
<proteinExistence type="predicted"/>
<protein>
    <recommendedName>
        <fullName evidence="4">Serine aminopeptidase S33 domain-containing protein</fullName>
    </recommendedName>
</protein>
<comment type="caution">
    <text evidence="2">The sequence shown here is derived from an EMBL/GenBank/DDBJ whole genome shotgun (WGS) entry which is preliminary data.</text>
</comment>
<evidence type="ECO:0000313" key="3">
    <source>
        <dbReference type="Proteomes" id="UP000306102"/>
    </source>
</evidence>
<gene>
    <name evidence="2" type="ORF">TEA_002740</name>
</gene>
<accession>A0A4S4DPY1</accession>
<dbReference type="EMBL" id="SDRB02010711">
    <property type="protein sequence ID" value="THG04744.1"/>
    <property type="molecule type" value="Genomic_DNA"/>
</dbReference>
<dbReference type="Proteomes" id="UP000306102">
    <property type="component" value="Unassembled WGS sequence"/>
</dbReference>
<feature type="region of interest" description="Disordered" evidence="1">
    <location>
        <begin position="71"/>
        <end position="96"/>
    </location>
</feature>
<dbReference type="PANTHER" id="PTHR42886:SF53">
    <property type="entry name" value="ALPHA_BETA-HYDROLASES SUPERFAMILY PROTEIN"/>
    <property type="match status" value="1"/>
</dbReference>
<organism evidence="2 3">
    <name type="scientific">Camellia sinensis var. sinensis</name>
    <name type="common">China tea</name>
    <dbReference type="NCBI Taxonomy" id="542762"/>
    <lineage>
        <taxon>Eukaryota</taxon>
        <taxon>Viridiplantae</taxon>
        <taxon>Streptophyta</taxon>
        <taxon>Embryophyta</taxon>
        <taxon>Tracheophyta</taxon>
        <taxon>Spermatophyta</taxon>
        <taxon>Magnoliopsida</taxon>
        <taxon>eudicotyledons</taxon>
        <taxon>Gunneridae</taxon>
        <taxon>Pentapetalae</taxon>
        <taxon>asterids</taxon>
        <taxon>Ericales</taxon>
        <taxon>Theaceae</taxon>
        <taxon>Camellia</taxon>
    </lineage>
</organism>
<reference evidence="2 3" key="1">
    <citation type="journal article" date="2018" name="Proc. Natl. Acad. Sci. U.S.A.">
        <title>Draft genome sequence of Camellia sinensis var. sinensis provides insights into the evolution of the tea genome and tea quality.</title>
        <authorList>
            <person name="Wei C."/>
            <person name="Yang H."/>
            <person name="Wang S."/>
            <person name="Zhao J."/>
            <person name="Liu C."/>
            <person name="Gao L."/>
            <person name="Xia E."/>
            <person name="Lu Y."/>
            <person name="Tai Y."/>
            <person name="She G."/>
            <person name="Sun J."/>
            <person name="Cao H."/>
            <person name="Tong W."/>
            <person name="Gao Q."/>
            <person name="Li Y."/>
            <person name="Deng W."/>
            <person name="Jiang X."/>
            <person name="Wang W."/>
            <person name="Chen Q."/>
            <person name="Zhang S."/>
            <person name="Li H."/>
            <person name="Wu J."/>
            <person name="Wang P."/>
            <person name="Li P."/>
            <person name="Shi C."/>
            <person name="Zheng F."/>
            <person name="Jian J."/>
            <person name="Huang B."/>
            <person name="Shan D."/>
            <person name="Shi M."/>
            <person name="Fang C."/>
            <person name="Yue Y."/>
            <person name="Li F."/>
            <person name="Li D."/>
            <person name="Wei S."/>
            <person name="Han B."/>
            <person name="Jiang C."/>
            <person name="Yin Y."/>
            <person name="Xia T."/>
            <person name="Zhang Z."/>
            <person name="Bennetzen J.L."/>
            <person name="Zhao S."/>
            <person name="Wan X."/>
        </authorList>
    </citation>
    <scope>NUCLEOTIDE SEQUENCE [LARGE SCALE GENOMIC DNA]</scope>
    <source>
        <strain evidence="3">cv. Shuchazao</strain>
        <tissue evidence="2">Leaf</tissue>
    </source>
</reference>
<dbReference type="STRING" id="542762.A0A4S4DPY1"/>
<dbReference type="SUPFAM" id="SSF53474">
    <property type="entry name" value="alpha/beta-Hydrolases"/>
    <property type="match status" value="2"/>
</dbReference>
<name>A0A4S4DPY1_CAMSN</name>
<dbReference type="PANTHER" id="PTHR42886">
    <property type="entry name" value="RE40534P-RELATED"/>
    <property type="match status" value="1"/>
</dbReference>
<feature type="compositionally biased region" description="Low complexity" evidence="1">
    <location>
        <begin position="77"/>
        <end position="89"/>
    </location>
</feature>
<evidence type="ECO:0008006" key="4">
    <source>
        <dbReference type="Google" id="ProtNLM"/>
    </source>
</evidence>
<dbReference type="InterPro" id="IPR029058">
    <property type="entry name" value="AB_hydrolase_fold"/>
</dbReference>
<sequence length="367" mass="40969">MSHKWLFEGDISSNHRLDENRVCREQVDETERWLRDMSKYVSFPLEEGDVSYFANLLDTLGLSLVRNNGKKSRSKKNVSVNRGSSSRRTSGQKRGARELRNLESVTGKVLKSGCGRRNGSGGAVAGCKGRSVTVALCISLRGCLNNYVLVTIDRESEGSFQFGNYWREAEDLRAVIQHFNGASRVTSAILGHSKGGNVVLLYASKYHDIHTVVNVSGCYNLEKGIEEHFGKDFIERTKKEGYLDVENKKGGLFRVTEESLTDRLNTKMHDACLQIDKNCREPKANSSNEFHKILNVSVMPASQQKITIPNKFGEKLVGILHETGSVEIVILCHGFRSTKERDIMVNVVVALEKEGITAFRFDFAGNG</sequence>
<evidence type="ECO:0000256" key="1">
    <source>
        <dbReference type="SAM" id="MobiDB-lite"/>
    </source>
</evidence>
<dbReference type="Gene3D" id="3.40.50.1820">
    <property type="entry name" value="alpha/beta hydrolase"/>
    <property type="match status" value="2"/>
</dbReference>
<dbReference type="AlphaFoldDB" id="A0A4S4DPY1"/>
<dbReference type="GO" id="GO:0005829">
    <property type="term" value="C:cytosol"/>
    <property type="evidence" value="ECO:0007669"/>
    <property type="project" value="TreeGrafter"/>
</dbReference>
<keyword evidence="3" id="KW-1185">Reference proteome</keyword>